<gene>
    <name evidence="1" type="ORF">PCANC_20145</name>
</gene>
<name>A0A2N5SUJ1_9BASI</name>
<dbReference type="OrthoDB" id="2506056at2759"/>
<dbReference type="Proteomes" id="UP000235388">
    <property type="component" value="Unassembled WGS sequence"/>
</dbReference>
<dbReference type="Pfam" id="PF12239">
    <property type="entry name" value="DUF3605"/>
    <property type="match status" value="2"/>
</dbReference>
<keyword evidence="2" id="KW-1185">Reference proteome</keyword>
<evidence type="ECO:0000313" key="1">
    <source>
        <dbReference type="EMBL" id="PLW16914.1"/>
    </source>
</evidence>
<dbReference type="PANTHER" id="PTHR35020">
    <property type="entry name" value="N-ACETYLGLUCOSAMINE-INDUCED PROTEIN 1"/>
    <property type="match status" value="1"/>
</dbReference>
<dbReference type="PANTHER" id="PTHR35020:SF2">
    <property type="entry name" value="N-ACETYLGLUCOSAMINE-INDUCED PROTEIN 1"/>
    <property type="match status" value="1"/>
</dbReference>
<accession>A0A2N5SUJ1</accession>
<organism evidence="1 2">
    <name type="scientific">Puccinia coronata f. sp. avenae</name>
    <dbReference type="NCBI Taxonomy" id="200324"/>
    <lineage>
        <taxon>Eukaryota</taxon>
        <taxon>Fungi</taxon>
        <taxon>Dikarya</taxon>
        <taxon>Basidiomycota</taxon>
        <taxon>Pucciniomycotina</taxon>
        <taxon>Pucciniomycetes</taxon>
        <taxon>Pucciniales</taxon>
        <taxon>Pucciniaceae</taxon>
        <taxon>Puccinia</taxon>
    </lineage>
</organism>
<dbReference type="GO" id="GO:0006044">
    <property type="term" value="P:N-acetylglucosamine metabolic process"/>
    <property type="evidence" value="ECO:0007669"/>
    <property type="project" value="TreeGrafter"/>
</dbReference>
<proteinExistence type="predicted"/>
<reference evidence="1 2" key="1">
    <citation type="submission" date="2017-11" db="EMBL/GenBank/DDBJ databases">
        <title>De novo assembly and phasing of dikaryotic genomes from two isolates of Puccinia coronata f. sp. avenae, the causal agent of oat crown rust.</title>
        <authorList>
            <person name="Miller M.E."/>
            <person name="Zhang Y."/>
            <person name="Omidvar V."/>
            <person name="Sperschneider J."/>
            <person name="Schwessinger B."/>
            <person name="Raley C."/>
            <person name="Palmer J.M."/>
            <person name="Garnica D."/>
            <person name="Upadhyaya N."/>
            <person name="Rathjen J."/>
            <person name="Taylor J.M."/>
            <person name="Park R.F."/>
            <person name="Dodds P.N."/>
            <person name="Hirsch C.D."/>
            <person name="Kianian S.F."/>
            <person name="Figueroa M."/>
        </authorList>
    </citation>
    <scope>NUCLEOTIDE SEQUENCE [LARGE SCALE GENOMIC DNA]</scope>
    <source>
        <strain evidence="1">12NC29</strain>
    </source>
</reference>
<dbReference type="STRING" id="200324.A0A2N5SUJ1"/>
<sequence>MQQSADVGRHVIVIVIVIVIKMKHAIAVDAHHSSNAYNETPSAEPFNVDPDLLRVLSKNQEIIKRSAPRFTLSGGGRKRKEEEEDDSLLSIIGHTRLERLGRLPESERLYFTEFSRIVRLKYSDSCLYLSRRLNFPSEPDLPLHHQRPAYFVASDLLTDRTDYRVIRNEWPYAIPRDYQHMVVWSKLPLLDPSQARTPSELDDARQVGLSGFENLTPEFVDQLDWAGVNADQRFKPFDPDLANDPHPPGLDAHIRAFIRARWPRDQGFVNLMWFLNPTHLQSCPQLPHFHVFVKKI</sequence>
<evidence type="ECO:0000313" key="2">
    <source>
        <dbReference type="Proteomes" id="UP000235388"/>
    </source>
</evidence>
<comment type="caution">
    <text evidence="1">The sequence shown here is derived from an EMBL/GenBank/DDBJ whole genome shotgun (WGS) entry which is preliminary data.</text>
</comment>
<dbReference type="GO" id="GO:0005737">
    <property type="term" value="C:cytoplasm"/>
    <property type="evidence" value="ECO:0007669"/>
    <property type="project" value="TreeGrafter"/>
</dbReference>
<dbReference type="EMBL" id="PGCJ01000860">
    <property type="protein sequence ID" value="PLW16914.1"/>
    <property type="molecule type" value="Genomic_DNA"/>
</dbReference>
<dbReference type="InterPro" id="IPR022036">
    <property type="entry name" value="DUF3605"/>
</dbReference>
<dbReference type="AlphaFoldDB" id="A0A2N5SUJ1"/>
<protein>
    <submittedName>
        <fullName evidence="1">Uncharacterized protein</fullName>
    </submittedName>
</protein>